<feature type="chain" id="PRO_5020339095" description="Big-1 domain-containing protein" evidence="2">
    <location>
        <begin position="25"/>
        <end position="884"/>
    </location>
</feature>
<dbReference type="PROSITE" id="PS51257">
    <property type="entry name" value="PROKAR_LIPOPROTEIN"/>
    <property type="match status" value="1"/>
</dbReference>
<feature type="signal peptide" evidence="2">
    <location>
        <begin position="1"/>
        <end position="24"/>
    </location>
</feature>
<reference evidence="4 5" key="1">
    <citation type="submission" date="2019-02" db="EMBL/GenBank/DDBJ databases">
        <title>Genomic Encyclopedia of Type Strains, Phase IV (KMG-IV): sequencing the most valuable type-strain genomes for metagenomic binning, comparative biology and taxonomic classification.</title>
        <authorList>
            <person name="Goeker M."/>
        </authorList>
    </citation>
    <scope>NUCLEOTIDE SEQUENCE [LARGE SCALE GENOMIC DNA]</scope>
    <source>
        <strain evidence="4 5">DSM 105135</strain>
    </source>
</reference>
<dbReference type="EMBL" id="SHKX01000011">
    <property type="protein sequence ID" value="RZU46783.1"/>
    <property type="molecule type" value="Genomic_DNA"/>
</dbReference>
<dbReference type="Gene3D" id="2.60.40.10">
    <property type="entry name" value="Immunoglobulins"/>
    <property type="match status" value="2"/>
</dbReference>
<dbReference type="InterPro" id="IPR003344">
    <property type="entry name" value="Big_1_dom"/>
</dbReference>
<comment type="similarity">
    <text evidence="1">Belongs to the intimin/invasin family.</text>
</comment>
<evidence type="ECO:0000259" key="3">
    <source>
        <dbReference type="PROSITE" id="PS51127"/>
    </source>
</evidence>
<dbReference type="Proteomes" id="UP000292423">
    <property type="component" value="Unassembled WGS sequence"/>
</dbReference>
<comment type="caution">
    <text evidence="4">The sequence shown here is derived from an EMBL/GenBank/DDBJ whole genome shotgun (WGS) entry which is preliminary data.</text>
</comment>
<dbReference type="SMART" id="SM00634">
    <property type="entry name" value="BID_1"/>
    <property type="match status" value="2"/>
</dbReference>
<accession>A0A4Q7ZA74</accession>
<keyword evidence="2" id="KW-0732">Signal</keyword>
<keyword evidence="5" id="KW-1185">Reference proteome</keyword>
<evidence type="ECO:0000256" key="1">
    <source>
        <dbReference type="ARBA" id="ARBA00010116"/>
    </source>
</evidence>
<dbReference type="PROSITE" id="PS51127">
    <property type="entry name" value="BIG1"/>
    <property type="match status" value="1"/>
</dbReference>
<evidence type="ECO:0000313" key="4">
    <source>
        <dbReference type="EMBL" id="RZU46783.1"/>
    </source>
</evidence>
<organism evidence="4 5">
    <name type="scientific">Fluviicoccus keumensis</name>
    <dbReference type="NCBI Taxonomy" id="1435465"/>
    <lineage>
        <taxon>Bacteria</taxon>
        <taxon>Pseudomonadati</taxon>
        <taxon>Pseudomonadota</taxon>
        <taxon>Gammaproteobacteria</taxon>
        <taxon>Moraxellales</taxon>
        <taxon>Moraxellaceae</taxon>
        <taxon>Fluviicoccus</taxon>
    </lineage>
</organism>
<dbReference type="InterPro" id="IPR013783">
    <property type="entry name" value="Ig-like_fold"/>
</dbReference>
<evidence type="ECO:0000256" key="2">
    <source>
        <dbReference type="SAM" id="SignalP"/>
    </source>
</evidence>
<name>A0A4Q7ZA74_9GAMM</name>
<dbReference type="InterPro" id="IPR008964">
    <property type="entry name" value="Invasin/intimin_cell_adhesion"/>
</dbReference>
<proteinExistence type="inferred from homology"/>
<feature type="domain" description="Big-1" evidence="3">
    <location>
        <begin position="154"/>
        <end position="252"/>
    </location>
</feature>
<sequence>MHNRKRTVRLSAYMLSALMVVSCGNDSITLPGFSTDQLQLLTSSGVAQTVPLDGSLDVKFSIKDSTGAPLGGKSATVSVLSGKAGLLDVAGTLTSAVSSLSVTTAADGTGTFLVRGLELNSTGIIEVRYIDEKSNARVQTFTYVVGANANSVNTLDLTTASGVVSTSGSNSETKITALLKKKSTGELLAGRTVTFTKTNGFGQLSATSAVSDADGKATVTFSGNNANPGSGIVEASYTDSRGNVSSSSISLQIIKTYSMSLTSQTSTVPTGSNTAVTLSAFVLDSGGTAIKGSTSGLKVTFSNLSTVGGKPDGVLDQPSDISDTGLATVKYYPDGNNIVERQVTLRAALSGASLPSPIQQDVVLTIGGNAISLLSNQNNVLDGDVVQFNGKLVTGQGNPISGKTINLTPSGLTGVPATATTDTKGEFQISNVTVNTGGASVATLKSSVSGLAATPIEATSTLSVSQKNFRLESTLSDNIPIGTPQPVTVRMRDTSDVNGRVINLASTLGAVQDLAGNPIHAVTLVDATPGDTVFEGTATFQLVAGYPGTALLEAETTDSDSNLVKISKRITFISVTPSKLTIQAVSPNLSALQATNVTVRAFDTKDNPVKNVVISFNANDPSHGDLSAASLRTDANGQATIVFTAGSVTTAKDAVSVTATAPDFPAVAPMTQYMTVGGKALFLSIGTGNVIGTLPSAPTTTYSLPHQVVVTDANGAPIANSDVLLSIIPISYMKGRYVAGPTTWGAVVDGECLNEDANLNGILEPIENDGVGGVGNVMDNADGKLWPGNPVTLSAKTIRTDINGVASFDVIYAKSYSNWLRVKIVATTTVEGSETRADRSMILPGLTDDFKVTTLPPGGTISTYGTSNPASAADMCSYVYYPPF</sequence>
<protein>
    <recommendedName>
        <fullName evidence="3">Big-1 domain-containing protein</fullName>
    </recommendedName>
</protein>
<dbReference type="AlphaFoldDB" id="A0A4Q7ZA74"/>
<gene>
    <name evidence="4" type="ORF">EV700_1165</name>
</gene>
<dbReference type="SUPFAM" id="SSF49373">
    <property type="entry name" value="Invasin/intimin cell-adhesion fragments"/>
    <property type="match status" value="2"/>
</dbReference>
<evidence type="ECO:0000313" key="5">
    <source>
        <dbReference type="Proteomes" id="UP000292423"/>
    </source>
</evidence>